<accession>A0A9Q1FW05</accession>
<name>A0A9Q1FW05_SYNKA</name>
<keyword evidence="2" id="KW-1185">Reference proteome</keyword>
<organism evidence="1 2">
    <name type="scientific">Synaphobranchus kaupii</name>
    <name type="common">Kaup's arrowtooth eel</name>
    <dbReference type="NCBI Taxonomy" id="118154"/>
    <lineage>
        <taxon>Eukaryota</taxon>
        <taxon>Metazoa</taxon>
        <taxon>Chordata</taxon>
        <taxon>Craniata</taxon>
        <taxon>Vertebrata</taxon>
        <taxon>Euteleostomi</taxon>
        <taxon>Actinopterygii</taxon>
        <taxon>Neopterygii</taxon>
        <taxon>Teleostei</taxon>
        <taxon>Anguilliformes</taxon>
        <taxon>Synaphobranchidae</taxon>
        <taxon>Synaphobranchus</taxon>
    </lineage>
</organism>
<dbReference type="EMBL" id="JAINUF010000003">
    <property type="protein sequence ID" value="KAJ8368798.1"/>
    <property type="molecule type" value="Genomic_DNA"/>
</dbReference>
<proteinExistence type="predicted"/>
<gene>
    <name evidence="1" type="ORF">SKAU_G00088260</name>
</gene>
<evidence type="ECO:0000313" key="2">
    <source>
        <dbReference type="Proteomes" id="UP001152622"/>
    </source>
</evidence>
<sequence>MLPERSFPANAFHCSSVLSSADDETEVRKKTAVTSGIASAVRQSQEPTGTVLIPAGAKRSLNAAASVRIDCLPALFTRYCNVLFVEARVSLWPCV</sequence>
<evidence type="ECO:0000313" key="1">
    <source>
        <dbReference type="EMBL" id="KAJ8368798.1"/>
    </source>
</evidence>
<reference evidence="1" key="1">
    <citation type="journal article" date="2023" name="Science">
        <title>Genome structures resolve the early diversification of teleost fishes.</title>
        <authorList>
            <person name="Parey E."/>
            <person name="Louis A."/>
            <person name="Montfort J."/>
            <person name="Bouchez O."/>
            <person name="Roques C."/>
            <person name="Iampietro C."/>
            <person name="Lluch J."/>
            <person name="Castinel A."/>
            <person name="Donnadieu C."/>
            <person name="Desvignes T."/>
            <person name="Floi Bucao C."/>
            <person name="Jouanno E."/>
            <person name="Wen M."/>
            <person name="Mejri S."/>
            <person name="Dirks R."/>
            <person name="Jansen H."/>
            <person name="Henkel C."/>
            <person name="Chen W.J."/>
            <person name="Zahm M."/>
            <person name="Cabau C."/>
            <person name="Klopp C."/>
            <person name="Thompson A.W."/>
            <person name="Robinson-Rechavi M."/>
            <person name="Braasch I."/>
            <person name="Lecointre G."/>
            <person name="Bobe J."/>
            <person name="Postlethwait J.H."/>
            <person name="Berthelot C."/>
            <person name="Roest Crollius H."/>
            <person name="Guiguen Y."/>
        </authorList>
    </citation>
    <scope>NUCLEOTIDE SEQUENCE</scope>
    <source>
        <strain evidence="1">WJC10195</strain>
    </source>
</reference>
<protein>
    <submittedName>
        <fullName evidence="1">Uncharacterized protein</fullName>
    </submittedName>
</protein>
<comment type="caution">
    <text evidence="1">The sequence shown here is derived from an EMBL/GenBank/DDBJ whole genome shotgun (WGS) entry which is preliminary data.</text>
</comment>
<dbReference type="AlphaFoldDB" id="A0A9Q1FW05"/>
<dbReference type="Proteomes" id="UP001152622">
    <property type="component" value="Chromosome 3"/>
</dbReference>